<accession>A0A7S4HU34</accession>
<dbReference type="AlphaFoldDB" id="A0A7S4HU34"/>
<reference evidence="2" key="1">
    <citation type="submission" date="2021-01" db="EMBL/GenBank/DDBJ databases">
        <authorList>
            <person name="Corre E."/>
            <person name="Pelletier E."/>
            <person name="Niang G."/>
            <person name="Scheremetjew M."/>
            <person name="Finn R."/>
            <person name="Kale V."/>
            <person name="Holt S."/>
            <person name="Cochrane G."/>
            <person name="Meng A."/>
            <person name="Brown T."/>
            <person name="Cohen L."/>
        </authorList>
    </citation>
    <scope>NUCLEOTIDE SEQUENCE</scope>
    <source>
        <strain evidence="2">Isolate 1302-5</strain>
    </source>
</reference>
<evidence type="ECO:0000313" key="2">
    <source>
        <dbReference type="EMBL" id="CAE2209106.1"/>
    </source>
</evidence>
<dbReference type="EMBL" id="HBKQ01005651">
    <property type="protein sequence ID" value="CAE2209106.1"/>
    <property type="molecule type" value="Transcribed_RNA"/>
</dbReference>
<feature type="compositionally biased region" description="Basic and acidic residues" evidence="1">
    <location>
        <begin position="1"/>
        <end position="12"/>
    </location>
</feature>
<feature type="region of interest" description="Disordered" evidence="1">
    <location>
        <begin position="1"/>
        <end position="45"/>
    </location>
</feature>
<sequence>MVEPRVKIEEGAAARSPAGRRSGRGRCRGSAPPRDTKPAAVPSSVKAETIESITFSFLSPNGSNMISKKFNMFSAHVGKECKNGEDIRQTFETCARVSVTMPAELTGLQATDVTPVHQMTTKTKIFERQIGTWMKRYDQINKIIDNACSMFLEKCSECMTANMEALEKWDTIRSDLRPARI</sequence>
<proteinExistence type="predicted"/>
<gene>
    <name evidence="2" type="ORF">OAUR00152_LOCUS3842</name>
</gene>
<name>A0A7S4HU34_9STRA</name>
<evidence type="ECO:0000256" key="1">
    <source>
        <dbReference type="SAM" id="MobiDB-lite"/>
    </source>
</evidence>
<protein>
    <submittedName>
        <fullName evidence="2">Uncharacterized protein</fullName>
    </submittedName>
</protein>
<organism evidence="2">
    <name type="scientific">Odontella aurita</name>
    <dbReference type="NCBI Taxonomy" id="265563"/>
    <lineage>
        <taxon>Eukaryota</taxon>
        <taxon>Sar</taxon>
        <taxon>Stramenopiles</taxon>
        <taxon>Ochrophyta</taxon>
        <taxon>Bacillariophyta</taxon>
        <taxon>Mediophyceae</taxon>
        <taxon>Biddulphiophycidae</taxon>
        <taxon>Eupodiscales</taxon>
        <taxon>Odontellaceae</taxon>
        <taxon>Odontella</taxon>
    </lineage>
</organism>